<reference evidence="1" key="1">
    <citation type="submission" date="2017-05" db="UniProtKB">
        <authorList>
            <consortium name="EnsemblMetazoa"/>
        </authorList>
    </citation>
    <scope>IDENTIFICATION</scope>
</reference>
<name>A0A1X7UI83_AMPQE</name>
<protein>
    <submittedName>
        <fullName evidence="1">Uncharacterized protein</fullName>
    </submittedName>
</protein>
<proteinExistence type="predicted"/>
<accession>A0A1X7UI83</accession>
<organism evidence="1">
    <name type="scientific">Amphimedon queenslandica</name>
    <name type="common">Sponge</name>
    <dbReference type="NCBI Taxonomy" id="400682"/>
    <lineage>
        <taxon>Eukaryota</taxon>
        <taxon>Metazoa</taxon>
        <taxon>Porifera</taxon>
        <taxon>Demospongiae</taxon>
        <taxon>Heteroscleromorpha</taxon>
        <taxon>Haplosclerida</taxon>
        <taxon>Niphatidae</taxon>
        <taxon>Amphimedon</taxon>
    </lineage>
</organism>
<dbReference type="AlphaFoldDB" id="A0A1X7UI83"/>
<evidence type="ECO:0000313" key="1">
    <source>
        <dbReference type="EnsemblMetazoa" id="Aqu2.1.27477_001"/>
    </source>
</evidence>
<sequence>MGYSPWFFLKVCNYSKPAVSMAALIVIRLSSLIIHHEVTH</sequence>
<dbReference type="EnsemblMetazoa" id="Aqu2.1.27477_001">
    <property type="protein sequence ID" value="Aqu2.1.27477_001"/>
    <property type="gene ID" value="Aqu2.1.27477"/>
</dbReference>
<dbReference type="InParanoid" id="A0A1X7UI83"/>